<keyword evidence="3" id="KW-1185">Reference proteome</keyword>
<dbReference type="EMBL" id="SMMG02000006">
    <property type="protein sequence ID" value="KAA3470678.1"/>
    <property type="molecule type" value="Genomic_DNA"/>
</dbReference>
<dbReference type="Pfam" id="PF00078">
    <property type="entry name" value="RVT_1"/>
    <property type="match status" value="1"/>
</dbReference>
<dbReference type="GO" id="GO:0003964">
    <property type="term" value="F:RNA-directed DNA polymerase activity"/>
    <property type="evidence" value="ECO:0007669"/>
    <property type="project" value="UniProtKB-KW"/>
</dbReference>
<evidence type="ECO:0000259" key="1">
    <source>
        <dbReference type="PROSITE" id="PS50878"/>
    </source>
</evidence>
<dbReference type="PANTHER" id="PTHR33116">
    <property type="entry name" value="REVERSE TRANSCRIPTASE ZINC-BINDING DOMAIN-CONTAINING PROTEIN-RELATED-RELATED"/>
    <property type="match status" value="1"/>
</dbReference>
<gene>
    <name evidence="2" type="ORF">EPI10_016367</name>
</gene>
<dbReference type="Proteomes" id="UP000325315">
    <property type="component" value="Unassembled WGS sequence"/>
</dbReference>
<keyword evidence="2" id="KW-0548">Nucleotidyltransferase</keyword>
<dbReference type="InterPro" id="IPR000477">
    <property type="entry name" value="RT_dom"/>
</dbReference>
<evidence type="ECO:0000313" key="2">
    <source>
        <dbReference type="EMBL" id="KAA3470678.1"/>
    </source>
</evidence>
<dbReference type="PANTHER" id="PTHR33116:SF86">
    <property type="entry name" value="REVERSE TRANSCRIPTASE DOMAIN-CONTAINING PROTEIN"/>
    <property type="match status" value="1"/>
</dbReference>
<keyword evidence="2" id="KW-0808">Transferase</keyword>
<dbReference type="Pfam" id="PF13966">
    <property type="entry name" value="zf-RVT"/>
    <property type="match status" value="1"/>
</dbReference>
<dbReference type="OrthoDB" id="992307at2759"/>
<dbReference type="PROSITE" id="PS50878">
    <property type="entry name" value="RT_POL"/>
    <property type="match status" value="1"/>
</dbReference>
<reference evidence="3" key="1">
    <citation type="journal article" date="2019" name="Plant Biotechnol. J.">
        <title>Genome sequencing of the Australian wild diploid species Gossypium australe highlights disease resistance and delayed gland morphogenesis.</title>
        <authorList>
            <person name="Cai Y."/>
            <person name="Cai X."/>
            <person name="Wang Q."/>
            <person name="Wang P."/>
            <person name="Zhang Y."/>
            <person name="Cai C."/>
            <person name="Xu Y."/>
            <person name="Wang K."/>
            <person name="Zhou Z."/>
            <person name="Wang C."/>
            <person name="Geng S."/>
            <person name="Li B."/>
            <person name="Dong Q."/>
            <person name="Hou Y."/>
            <person name="Wang H."/>
            <person name="Ai P."/>
            <person name="Liu Z."/>
            <person name="Yi F."/>
            <person name="Sun M."/>
            <person name="An G."/>
            <person name="Cheng J."/>
            <person name="Zhang Y."/>
            <person name="Shi Q."/>
            <person name="Xie Y."/>
            <person name="Shi X."/>
            <person name="Chang Y."/>
            <person name="Huang F."/>
            <person name="Chen Y."/>
            <person name="Hong S."/>
            <person name="Mi L."/>
            <person name="Sun Q."/>
            <person name="Zhang L."/>
            <person name="Zhou B."/>
            <person name="Peng R."/>
            <person name="Zhang X."/>
            <person name="Liu F."/>
        </authorList>
    </citation>
    <scope>NUCLEOTIDE SEQUENCE [LARGE SCALE GENOMIC DNA]</scope>
    <source>
        <strain evidence="3">cv. PA1801</strain>
    </source>
</reference>
<proteinExistence type="predicted"/>
<accession>A0A5B6VNW1</accession>
<dbReference type="InterPro" id="IPR026960">
    <property type="entry name" value="RVT-Znf"/>
</dbReference>
<name>A0A5B6VNW1_9ROSI</name>
<dbReference type="CDD" id="cd01650">
    <property type="entry name" value="RT_nLTR_like"/>
    <property type="match status" value="1"/>
</dbReference>
<organism evidence="2 3">
    <name type="scientific">Gossypium australe</name>
    <dbReference type="NCBI Taxonomy" id="47621"/>
    <lineage>
        <taxon>Eukaryota</taxon>
        <taxon>Viridiplantae</taxon>
        <taxon>Streptophyta</taxon>
        <taxon>Embryophyta</taxon>
        <taxon>Tracheophyta</taxon>
        <taxon>Spermatophyta</taxon>
        <taxon>Magnoliopsida</taxon>
        <taxon>eudicotyledons</taxon>
        <taxon>Gunneridae</taxon>
        <taxon>Pentapetalae</taxon>
        <taxon>rosids</taxon>
        <taxon>malvids</taxon>
        <taxon>Malvales</taxon>
        <taxon>Malvaceae</taxon>
        <taxon>Malvoideae</taxon>
        <taxon>Gossypium</taxon>
    </lineage>
</organism>
<dbReference type="SUPFAM" id="SSF56672">
    <property type="entry name" value="DNA/RNA polymerases"/>
    <property type="match status" value="1"/>
</dbReference>
<comment type="caution">
    <text evidence="2">The sequence shown here is derived from an EMBL/GenBank/DDBJ whole genome shotgun (WGS) entry which is preliminary data.</text>
</comment>
<sequence length="808" mass="93375">MICNVAWGYFNEMFKCSIDPSEEFDLHFIPYCITDDIKEKLNREFTDDEILTAFNQMDPRKAPGIDGLPGSFFKYHWQIVGKEVLKFCHEALRDMDKIQTFNETLLVLIPKVNNPCDMTNFRPINLCWVIYKIISKVLANRLKNTLPKCISENQSAFVPGRCVIKLDMSKAYDRVEWRFLEEVMLKIGFSSDWVNKIMCCVRMVTYKVKCNLKLTNVIAPERGIRQGDPLSPYLFLFCMDALSRILVNAQETHKIKGIRASRDGPRINYLFFADDALLFVRNNRREIDACMQILHNFERMSGQSINMDKSMVYFSPKTPMAQRDLVHGLLRMKVVDNIDCYLGLPTMVGKKKTEAFRSIVNRTAGKVNSWSKHLLSSAGKEIFIKTVIQVIPTYAFSVFLAPKGVIEEIHSMIGHIWWGGGERSRGWSMLAWDRMCFPNGMGGLGFRDLHLFNLALLGRQVRRLINCTNTLCYKISVSKAACSLSEGFGWSVGNGRNIDILMDNWGFEGLKGSSIRLERKKVPENKVFELMDTNREGWKEDRILDLYGESLKDQICNIPIAHAGHADQRIWFHNPYGFYSTKTAYSWMMLKRVGFGPHRFFWKMTWKLNTLPKIRIFCWRMGHEILPTYDKIASIKSGFDSLCPRCGQGRETLIHALKDFLKARAVLEFGGLYNRLIEGSFTRCIDWIEEAMRMMDKKAMADFITVLWNIWNSHNNRVFRGVEEEAKVIWERASCLSNDFRIFNMVEKPLLLISRERRGWKKLETDVIKVNFDAAFQDGQAYFGLIARENDGFVLGGRTGRLTMVKTA</sequence>
<keyword evidence="2" id="KW-0695">RNA-directed DNA polymerase</keyword>
<protein>
    <submittedName>
        <fullName evidence="2">Reverse transcriptase</fullName>
    </submittedName>
</protein>
<dbReference type="AlphaFoldDB" id="A0A5B6VNW1"/>
<dbReference type="InterPro" id="IPR043502">
    <property type="entry name" value="DNA/RNA_pol_sf"/>
</dbReference>
<feature type="domain" description="Reverse transcriptase" evidence="1">
    <location>
        <begin position="90"/>
        <end position="346"/>
    </location>
</feature>
<evidence type="ECO:0000313" key="3">
    <source>
        <dbReference type="Proteomes" id="UP000325315"/>
    </source>
</evidence>